<gene>
    <name evidence="2" type="ORF">SAMN02745170_01555</name>
</gene>
<keyword evidence="1" id="KW-0472">Membrane</keyword>
<evidence type="ECO:0000256" key="1">
    <source>
        <dbReference type="SAM" id="Phobius"/>
    </source>
</evidence>
<dbReference type="RefSeq" id="WP_149734355.1">
    <property type="nucleotide sequence ID" value="NZ_FQZD01000011.1"/>
</dbReference>
<protein>
    <submittedName>
        <fullName evidence="2">Uncharacterized protein</fullName>
    </submittedName>
</protein>
<name>A0A1M6FYV3_9FIRM</name>
<keyword evidence="3" id="KW-1185">Reference proteome</keyword>
<evidence type="ECO:0000313" key="3">
    <source>
        <dbReference type="Proteomes" id="UP000322917"/>
    </source>
</evidence>
<keyword evidence="1" id="KW-1133">Transmembrane helix</keyword>
<dbReference type="OrthoDB" id="452152at2"/>
<accession>A0A1M6FYV3</accession>
<dbReference type="EMBL" id="FQZD01000011">
    <property type="protein sequence ID" value="SHJ02861.1"/>
    <property type="molecule type" value="Genomic_DNA"/>
</dbReference>
<keyword evidence="1" id="KW-0812">Transmembrane</keyword>
<sequence>MNIAKIIRNIIYVFLVLNILNSFFFLAPRSNKAYKDLQQEYHELNILPGSTLIHQEDVHKPEAVYLLYDFAVNKSWDEISDFYLKEMEKNGWKWDGKVEKFGKDDNGRTLRFYKGNYKLSIGCSNIQTNDSSYNIFLRWAR</sequence>
<dbReference type="AlphaFoldDB" id="A0A1M6FYV3"/>
<reference evidence="2 3" key="1">
    <citation type="submission" date="2016-11" db="EMBL/GenBank/DDBJ databases">
        <authorList>
            <person name="Varghese N."/>
            <person name="Submissions S."/>
        </authorList>
    </citation>
    <scope>NUCLEOTIDE SEQUENCE [LARGE SCALE GENOMIC DNA]</scope>
    <source>
        <strain evidence="2 3">DSM 15287</strain>
    </source>
</reference>
<dbReference type="Proteomes" id="UP000322917">
    <property type="component" value="Unassembled WGS sequence"/>
</dbReference>
<proteinExistence type="predicted"/>
<organism evidence="2 3">
    <name type="scientific">Propionispora hippei DSM 15287</name>
    <dbReference type="NCBI Taxonomy" id="1123003"/>
    <lineage>
        <taxon>Bacteria</taxon>
        <taxon>Bacillati</taxon>
        <taxon>Bacillota</taxon>
        <taxon>Negativicutes</taxon>
        <taxon>Selenomonadales</taxon>
        <taxon>Sporomusaceae</taxon>
        <taxon>Propionispora</taxon>
    </lineage>
</organism>
<evidence type="ECO:0000313" key="2">
    <source>
        <dbReference type="EMBL" id="SHJ02861.1"/>
    </source>
</evidence>
<feature type="transmembrane region" description="Helical" evidence="1">
    <location>
        <begin position="6"/>
        <end position="27"/>
    </location>
</feature>